<comment type="caution">
    <text evidence="1">The sequence shown here is derived from an EMBL/GenBank/DDBJ whole genome shotgun (WGS) entry which is preliminary data.</text>
</comment>
<proteinExistence type="predicted"/>
<sequence length="69" mass="7311">MTSAMAWWPETPATTTPRVASLIDRQAGALADIRRFLGTVDAKPWAGGIDLQLSGEKSCAAVIAAILDR</sequence>
<reference evidence="1 2" key="1">
    <citation type="submission" date="2018-09" db="EMBL/GenBank/DDBJ databases">
        <title>Metagenome Assembled Genomes from an Advanced Water Purification Facility.</title>
        <authorList>
            <person name="Stamps B.W."/>
            <person name="Spear J.R."/>
        </authorList>
    </citation>
    <scope>NUCLEOTIDE SEQUENCE [LARGE SCALE GENOMIC DNA]</scope>
    <source>
        <strain evidence="1">Bin_29_2</strain>
    </source>
</reference>
<dbReference type="Proteomes" id="UP000321797">
    <property type="component" value="Unassembled WGS sequence"/>
</dbReference>
<gene>
    <name evidence="1" type="ORF">E6Q54_21545</name>
</gene>
<dbReference type="AlphaFoldDB" id="A0A5C7XLR3"/>
<evidence type="ECO:0000313" key="1">
    <source>
        <dbReference type="EMBL" id="TXI50236.1"/>
    </source>
</evidence>
<name>A0A5C7XLR3_9MYCO</name>
<evidence type="ECO:0000313" key="2">
    <source>
        <dbReference type="Proteomes" id="UP000321797"/>
    </source>
</evidence>
<dbReference type="EMBL" id="SSGD01000158">
    <property type="protein sequence ID" value="TXI50236.1"/>
    <property type="molecule type" value="Genomic_DNA"/>
</dbReference>
<organism evidence="1 2">
    <name type="scientific">Mycolicibacter arupensis</name>
    <dbReference type="NCBI Taxonomy" id="342002"/>
    <lineage>
        <taxon>Bacteria</taxon>
        <taxon>Bacillati</taxon>
        <taxon>Actinomycetota</taxon>
        <taxon>Actinomycetes</taxon>
        <taxon>Mycobacteriales</taxon>
        <taxon>Mycobacteriaceae</taxon>
        <taxon>Mycolicibacter</taxon>
    </lineage>
</organism>
<accession>A0A5C7XLR3</accession>
<dbReference type="RefSeq" id="WP_131701151.1">
    <property type="nucleotide sequence ID" value="NZ_JACKUJ010000046.1"/>
</dbReference>
<protein>
    <submittedName>
        <fullName evidence="1">Uncharacterized protein</fullName>
    </submittedName>
</protein>